<protein>
    <submittedName>
        <fullName evidence="2">GGDEF domain-containing protein</fullName>
        <ecNumber evidence="2">2.7.7.65</ecNumber>
    </submittedName>
</protein>
<organism evidence="2 3">
    <name type="scientific">Micromonospora rubida</name>
    <dbReference type="NCBI Taxonomy" id="2697657"/>
    <lineage>
        <taxon>Bacteria</taxon>
        <taxon>Bacillati</taxon>
        <taxon>Actinomycetota</taxon>
        <taxon>Actinomycetes</taxon>
        <taxon>Micromonosporales</taxon>
        <taxon>Micromonosporaceae</taxon>
        <taxon>Micromonospora</taxon>
    </lineage>
</organism>
<dbReference type="CDD" id="cd01949">
    <property type="entry name" value="GGDEF"/>
    <property type="match status" value="1"/>
</dbReference>
<dbReference type="InterPro" id="IPR000160">
    <property type="entry name" value="GGDEF_dom"/>
</dbReference>
<dbReference type="Pfam" id="PF00990">
    <property type="entry name" value="GGDEF"/>
    <property type="match status" value="1"/>
</dbReference>
<dbReference type="PROSITE" id="PS50887">
    <property type="entry name" value="GGDEF"/>
    <property type="match status" value="1"/>
</dbReference>
<dbReference type="InterPro" id="IPR029787">
    <property type="entry name" value="Nucleotide_cyclase"/>
</dbReference>
<dbReference type="RefSeq" id="WP_387020251.1">
    <property type="nucleotide sequence ID" value="NZ_JBIRPU010000004.1"/>
</dbReference>
<reference evidence="2 3" key="1">
    <citation type="submission" date="2024-10" db="EMBL/GenBank/DDBJ databases">
        <title>The Natural Products Discovery Center: Release of the First 8490 Sequenced Strains for Exploring Actinobacteria Biosynthetic Diversity.</title>
        <authorList>
            <person name="Kalkreuter E."/>
            <person name="Kautsar S.A."/>
            <person name="Yang D."/>
            <person name="Bader C.D."/>
            <person name="Teijaro C.N."/>
            <person name="Fluegel L."/>
            <person name="Davis C.M."/>
            <person name="Simpson J.R."/>
            <person name="Lauterbach L."/>
            <person name="Steele A.D."/>
            <person name="Gui C."/>
            <person name="Meng S."/>
            <person name="Li G."/>
            <person name="Viehrig K."/>
            <person name="Ye F."/>
            <person name="Su P."/>
            <person name="Kiefer A.F."/>
            <person name="Nichols A."/>
            <person name="Cepeda A.J."/>
            <person name="Yan W."/>
            <person name="Fan B."/>
            <person name="Jiang Y."/>
            <person name="Adhikari A."/>
            <person name="Zheng C.-J."/>
            <person name="Schuster L."/>
            <person name="Cowan T.M."/>
            <person name="Smanski M.J."/>
            <person name="Chevrette M.G."/>
            <person name="De Carvalho L.P.S."/>
            <person name="Shen B."/>
        </authorList>
    </citation>
    <scope>NUCLEOTIDE SEQUENCE [LARGE SCALE GENOMIC DNA]</scope>
    <source>
        <strain evidence="2 3">NPDC021253</strain>
    </source>
</reference>
<evidence type="ECO:0000259" key="1">
    <source>
        <dbReference type="PROSITE" id="PS50887"/>
    </source>
</evidence>
<dbReference type="EMBL" id="JBIRPU010000004">
    <property type="protein sequence ID" value="MFI0793007.1"/>
    <property type="molecule type" value="Genomic_DNA"/>
</dbReference>
<dbReference type="PANTHER" id="PTHR45138:SF24">
    <property type="entry name" value="DIGUANYLATE CYCLASE DGCC-RELATED"/>
    <property type="match status" value="1"/>
</dbReference>
<keyword evidence="3" id="KW-1185">Reference proteome</keyword>
<evidence type="ECO:0000313" key="2">
    <source>
        <dbReference type="EMBL" id="MFI0793007.1"/>
    </source>
</evidence>
<accession>A0ABW7SH47</accession>
<dbReference type="InterPro" id="IPR043128">
    <property type="entry name" value="Rev_trsase/Diguanyl_cyclase"/>
</dbReference>
<dbReference type="InterPro" id="IPR050469">
    <property type="entry name" value="Diguanylate_Cyclase"/>
</dbReference>
<evidence type="ECO:0000313" key="3">
    <source>
        <dbReference type="Proteomes" id="UP001611075"/>
    </source>
</evidence>
<name>A0ABW7SH47_9ACTN</name>
<keyword evidence="2" id="KW-0808">Transferase</keyword>
<dbReference type="SMART" id="SM00267">
    <property type="entry name" value="GGDEF"/>
    <property type="match status" value="1"/>
</dbReference>
<gene>
    <name evidence="2" type="ORF">ACH4OY_09950</name>
</gene>
<dbReference type="Gene3D" id="3.30.70.270">
    <property type="match status" value="1"/>
</dbReference>
<sequence>MLAHSLTALNLALTIATACLAYKQRRTIVRLNTQLLLAQYDAGHDDLTGLLNRRAILAHLQTQLTAARPVSVALLDLDDFKGINDTHGHDAGDAALTEAARRLKALPVTIGRLGGDEFLMVATTNEQTGFAHAAAAQAAIANAQIDAAGHTVQLSATAGTAHTAAGISAPELLRRADRAMYAAKAAGAPIRAFHDDIPDVPAHAPQRRRTYRP</sequence>
<feature type="domain" description="GGDEF" evidence="1">
    <location>
        <begin position="68"/>
        <end position="196"/>
    </location>
</feature>
<dbReference type="PANTHER" id="PTHR45138">
    <property type="entry name" value="REGULATORY COMPONENTS OF SENSORY TRANSDUCTION SYSTEM"/>
    <property type="match status" value="1"/>
</dbReference>
<proteinExistence type="predicted"/>
<dbReference type="SUPFAM" id="SSF55073">
    <property type="entry name" value="Nucleotide cyclase"/>
    <property type="match status" value="1"/>
</dbReference>
<dbReference type="GO" id="GO:0052621">
    <property type="term" value="F:diguanylate cyclase activity"/>
    <property type="evidence" value="ECO:0007669"/>
    <property type="project" value="UniProtKB-EC"/>
</dbReference>
<dbReference type="Proteomes" id="UP001611075">
    <property type="component" value="Unassembled WGS sequence"/>
</dbReference>
<dbReference type="NCBIfam" id="TIGR00254">
    <property type="entry name" value="GGDEF"/>
    <property type="match status" value="1"/>
</dbReference>
<comment type="caution">
    <text evidence="2">The sequence shown here is derived from an EMBL/GenBank/DDBJ whole genome shotgun (WGS) entry which is preliminary data.</text>
</comment>
<dbReference type="EC" id="2.7.7.65" evidence="2"/>
<keyword evidence="2" id="KW-0548">Nucleotidyltransferase</keyword>